<dbReference type="OrthoDB" id="9805316at2"/>
<dbReference type="PANTHER" id="PTHR43281:SF1">
    <property type="entry name" value="FARNESYL DIPHOSPHATE SYNTHASE"/>
    <property type="match status" value="1"/>
</dbReference>
<evidence type="ECO:0000256" key="7">
    <source>
        <dbReference type="ARBA" id="ARBA00022842"/>
    </source>
</evidence>
<dbReference type="CDD" id="cd00685">
    <property type="entry name" value="Trans_IPPS_HT"/>
    <property type="match status" value="1"/>
</dbReference>
<accession>A0A0R1UL87</accession>
<protein>
    <recommendedName>
        <fullName evidence="4">Farnesyl diphosphate synthase</fullName>
        <ecNumber evidence="3">2.5.1.10</ecNumber>
    </recommendedName>
    <alternativeName>
        <fullName evidence="10">(2E,6E)-farnesyl diphosphate synthase</fullName>
    </alternativeName>
    <alternativeName>
        <fullName evidence="9">Geranyltranstransferase</fullName>
    </alternativeName>
</protein>
<dbReference type="Gene3D" id="1.10.600.10">
    <property type="entry name" value="Farnesyl Diphosphate Synthase"/>
    <property type="match status" value="1"/>
</dbReference>
<comment type="similarity">
    <text evidence="2 12">Belongs to the FPP/GGPP synthase family.</text>
</comment>
<organism evidence="13 14">
    <name type="scientific">Limosilactobacillus equigenerosi DSM 18793 = JCM 14505</name>
    <dbReference type="NCBI Taxonomy" id="1423742"/>
    <lineage>
        <taxon>Bacteria</taxon>
        <taxon>Bacillati</taxon>
        <taxon>Bacillota</taxon>
        <taxon>Bacilli</taxon>
        <taxon>Lactobacillales</taxon>
        <taxon>Lactobacillaceae</taxon>
        <taxon>Limosilactobacillus</taxon>
    </lineage>
</organism>
<comment type="cofactor">
    <cofactor evidence="1">
        <name>Mg(2+)</name>
        <dbReference type="ChEBI" id="CHEBI:18420"/>
    </cofactor>
</comment>
<dbReference type="PANTHER" id="PTHR43281">
    <property type="entry name" value="FARNESYL DIPHOSPHATE SYNTHASE"/>
    <property type="match status" value="1"/>
</dbReference>
<evidence type="ECO:0000256" key="8">
    <source>
        <dbReference type="ARBA" id="ARBA00023229"/>
    </source>
</evidence>
<dbReference type="SUPFAM" id="SSF48576">
    <property type="entry name" value="Terpenoid synthases"/>
    <property type="match status" value="1"/>
</dbReference>
<comment type="caution">
    <text evidence="13">The sequence shown here is derived from an EMBL/GenBank/DDBJ whole genome shotgun (WGS) entry which is preliminary data.</text>
</comment>
<evidence type="ECO:0000256" key="6">
    <source>
        <dbReference type="ARBA" id="ARBA00022723"/>
    </source>
</evidence>
<dbReference type="PROSITE" id="PS00444">
    <property type="entry name" value="POLYPRENYL_SYNTHASE_2"/>
    <property type="match status" value="1"/>
</dbReference>
<evidence type="ECO:0000256" key="2">
    <source>
        <dbReference type="ARBA" id="ARBA00006706"/>
    </source>
</evidence>
<evidence type="ECO:0000256" key="1">
    <source>
        <dbReference type="ARBA" id="ARBA00001946"/>
    </source>
</evidence>
<dbReference type="Proteomes" id="UP000051084">
    <property type="component" value="Unassembled WGS sequence"/>
</dbReference>
<evidence type="ECO:0000313" key="14">
    <source>
        <dbReference type="Proteomes" id="UP000051084"/>
    </source>
</evidence>
<keyword evidence="7" id="KW-0460">Magnesium</keyword>
<dbReference type="InterPro" id="IPR008949">
    <property type="entry name" value="Isoprenoid_synthase_dom_sf"/>
</dbReference>
<evidence type="ECO:0000256" key="11">
    <source>
        <dbReference type="ARBA" id="ARBA00049399"/>
    </source>
</evidence>
<dbReference type="PROSITE" id="PS00723">
    <property type="entry name" value="POLYPRENYL_SYNTHASE_1"/>
    <property type="match status" value="1"/>
</dbReference>
<proteinExistence type="inferred from homology"/>
<dbReference type="GO" id="GO:0004337">
    <property type="term" value="F:(2E,6E)-farnesyl diphosphate synthase activity"/>
    <property type="evidence" value="ECO:0007669"/>
    <property type="project" value="UniProtKB-EC"/>
</dbReference>
<evidence type="ECO:0000256" key="12">
    <source>
        <dbReference type="RuleBase" id="RU004466"/>
    </source>
</evidence>
<dbReference type="EMBL" id="AZGC01000039">
    <property type="protein sequence ID" value="KRL93949.1"/>
    <property type="molecule type" value="Genomic_DNA"/>
</dbReference>
<dbReference type="RefSeq" id="WP_056995660.1">
    <property type="nucleotide sequence ID" value="NZ_AZGC01000039.1"/>
</dbReference>
<dbReference type="GO" id="GO:0005737">
    <property type="term" value="C:cytoplasm"/>
    <property type="evidence" value="ECO:0007669"/>
    <property type="project" value="UniProtKB-ARBA"/>
</dbReference>
<keyword evidence="6" id="KW-0479">Metal-binding</keyword>
<evidence type="ECO:0000256" key="3">
    <source>
        <dbReference type="ARBA" id="ARBA00012439"/>
    </source>
</evidence>
<evidence type="ECO:0000256" key="9">
    <source>
        <dbReference type="ARBA" id="ARBA00032380"/>
    </source>
</evidence>
<evidence type="ECO:0000256" key="5">
    <source>
        <dbReference type="ARBA" id="ARBA00022679"/>
    </source>
</evidence>
<gene>
    <name evidence="13" type="ORF">FC21_GL001420</name>
</gene>
<evidence type="ECO:0000313" key="13">
    <source>
        <dbReference type="EMBL" id="KRL93949.1"/>
    </source>
</evidence>
<reference evidence="13 14" key="1">
    <citation type="journal article" date="2015" name="Genome Announc.">
        <title>Expanding the biotechnology potential of lactobacilli through comparative genomics of 213 strains and associated genera.</title>
        <authorList>
            <person name="Sun Z."/>
            <person name="Harris H.M."/>
            <person name="McCann A."/>
            <person name="Guo C."/>
            <person name="Argimon S."/>
            <person name="Zhang W."/>
            <person name="Yang X."/>
            <person name="Jeffery I.B."/>
            <person name="Cooney J.C."/>
            <person name="Kagawa T.F."/>
            <person name="Liu W."/>
            <person name="Song Y."/>
            <person name="Salvetti E."/>
            <person name="Wrobel A."/>
            <person name="Rasinkangas P."/>
            <person name="Parkhill J."/>
            <person name="Rea M.C."/>
            <person name="O'Sullivan O."/>
            <person name="Ritari J."/>
            <person name="Douillard F.P."/>
            <person name="Paul Ross R."/>
            <person name="Yang R."/>
            <person name="Briner A.E."/>
            <person name="Felis G.E."/>
            <person name="de Vos W.M."/>
            <person name="Barrangou R."/>
            <person name="Klaenhammer T.R."/>
            <person name="Caufield P.W."/>
            <person name="Cui Y."/>
            <person name="Zhang H."/>
            <person name="O'Toole P.W."/>
        </authorList>
    </citation>
    <scope>NUCLEOTIDE SEQUENCE [LARGE SCALE GENOMIC DNA]</scope>
    <source>
        <strain evidence="13 14">DSM 18793</strain>
    </source>
</reference>
<dbReference type="SFLD" id="SFLDG01017">
    <property type="entry name" value="Polyprenyl_Transferase_Like"/>
    <property type="match status" value="1"/>
</dbReference>
<dbReference type="InterPro" id="IPR033749">
    <property type="entry name" value="Polyprenyl_synt_CS"/>
</dbReference>
<sequence length="291" mass="31064">MENLQQLRQRVDDYLTTALANSSDQADLLTAMDYSVAAGGKRLRPTLTLAVAQLLGVELTASVLKAACAVELLHTYSLIHDDLPAMDNDDLRRGKPTSHKQFGEAMAILAGDALQATAFEWVTDNELPVVIQAQLARELALASGARGMVAGQVRDILGTGHQLELAQLKHLHAQKTGALLRYAVLAGGIIAQATPAVLAELVKFGESYGLAFQIYDDILDATATSAELGKATHKDADRAKNTYVNLLGLADAQAALHQTLAVARDSQAQLAQLTGTDTGTLTEFLAYFKED</sequence>
<evidence type="ECO:0000256" key="10">
    <source>
        <dbReference type="ARBA" id="ARBA00032873"/>
    </source>
</evidence>
<dbReference type="GO" id="GO:0016114">
    <property type="term" value="P:terpenoid biosynthetic process"/>
    <property type="evidence" value="ECO:0007669"/>
    <property type="project" value="UniProtKB-ARBA"/>
</dbReference>
<keyword evidence="14" id="KW-1185">Reference proteome</keyword>
<dbReference type="PATRIC" id="fig|1423742.4.peg.1472"/>
<dbReference type="NCBIfam" id="NF045485">
    <property type="entry name" value="FPPsyn"/>
    <property type="match status" value="1"/>
</dbReference>
<keyword evidence="5 12" id="KW-0808">Transferase</keyword>
<dbReference type="InterPro" id="IPR053378">
    <property type="entry name" value="Prenyl_diphosphate_synthase"/>
</dbReference>
<comment type="catalytic activity">
    <reaction evidence="11">
        <text>isopentenyl diphosphate + (2E)-geranyl diphosphate = (2E,6E)-farnesyl diphosphate + diphosphate</text>
        <dbReference type="Rhea" id="RHEA:19361"/>
        <dbReference type="ChEBI" id="CHEBI:33019"/>
        <dbReference type="ChEBI" id="CHEBI:58057"/>
        <dbReference type="ChEBI" id="CHEBI:128769"/>
        <dbReference type="ChEBI" id="CHEBI:175763"/>
        <dbReference type="EC" id="2.5.1.10"/>
    </reaction>
</comment>
<dbReference type="EC" id="2.5.1.10" evidence="3"/>
<name>A0A0R1UL87_9LACO</name>
<keyword evidence="8" id="KW-0414">Isoprene biosynthesis</keyword>
<dbReference type="FunFam" id="1.10.600.10:FF:000001">
    <property type="entry name" value="Geranylgeranyl diphosphate synthase"/>
    <property type="match status" value="1"/>
</dbReference>
<dbReference type="STRING" id="417373.GCA_001570685_00510"/>
<evidence type="ECO:0000256" key="4">
    <source>
        <dbReference type="ARBA" id="ARBA00015100"/>
    </source>
</evidence>
<dbReference type="InterPro" id="IPR000092">
    <property type="entry name" value="Polyprenyl_synt"/>
</dbReference>
<dbReference type="GO" id="GO:0046872">
    <property type="term" value="F:metal ion binding"/>
    <property type="evidence" value="ECO:0007669"/>
    <property type="project" value="UniProtKB-KW"/>
</dbReference>
<dbReference type="Pfam" id="PF00348">
    <property type="entry name" value="polyprenyl_synt"/>
    <property type="match status" value="1"/>
</dbReference>
<dbReference type="SFLD" id="SFLDS00005">
    <property type="entry name" value="Isoprenoid_Synthase_Type_I"/>
    <property type="match status" value="1"/>
</dbReference>
<dbReference type="AlphaFoldDB" id="A0A0R1UL87"/>